<name>A0AAV3PX04_LITER</name>
<sequence>MGQASGVLPNKWNWASMMDQGQSPRATLPRHPSRFVEKGFIANNGALTEIDRVPPTFLPALLGGAHVGGYKKLHGYPIPRCISKVGDEPGADLASGYTPSGVHGDAVSPLWVANLMVTMGKHPQHVGRSLWHHRSAGTVAV</sequence>
<dbReference type="EMBL" id="BAABME010018950">
    <property type="protein sequence ID" value="GAA0155563.1"/>
    <property type="molecule type" value="Genomic_DNA"/>
</dbReference>
<comment type="caution">
    <text evidence="1">The sequence shown here is derived from an EMBL/GenBank/DDBJ whole genome shotgun (WGS) entry which is preliminary data.</text>
</comment>
<gene>
    <name evidence="1" type="ORF">LIER_38112</name>
</gene>
<dbReference type="AlphaFoldDB" id="A0AAV3PX04"/>
<accession>A0AAV3PX04</accession>
<reference evidence="1 2" key="1">
    <citation type="submission" date="2024-01" db="EMBL/GenBank/DDBJ databases">
        <title>The complete chloroplast genome sequence of Lithospermum erythrorhizon: insights into the phylogenetic relationship among Boraginaceae species and the maternal lineages of purple gromwells.</title>
        <authorList>
            <person name="Okada T."/>
            <person name="Watanabe K."/>
        </authorList>
    </citation>
    <scope>NUCLEOTIDE SEQUENCE [LARGE SCALE GENOMIC DNA]</scope>
</reference>
<evidence type="ECO:0000313" key="2">
    <source>
        <dbReference type="Proteomes" id="UP001454036"/>
    </source>
</evidence>
<protein>
    <submittedName>
        <fullName evidence="1">Uncharacterized protein</fullName>
    </submittedName>
</protein>
<proteinExistence type="predicted"/>
<organism evidence="1 2">
    <name type="scientific">Lithospermum erythrorhizon</name>
    <name type="common">Purple gromwell</name>
    <name type="synonym">Lithospermum officinale var. erythrorhizon</name>
    <dbReference type="NCBI Taxonomy" id="34254"/>
    <lineage>
        <taxon>Eukaryota</taxon>
        <taxon>Viridiplantae</taxon>
        <taxon>Streptophyta</taxon>
        <taxon>Embryophyta</taxon>
        <taxon>Tracheophyta</taxon>
        <taxon>Spermatophyta</taxon>
        <taxon>Magnoliopsida</taxon>
        <taxon>eudicotyledons</taxon>
        <taxon>Gunneridae</taxon>
        <taxon>Pentapetalae</taxon>
        <taxon>asterids</taxon>
        <taxon>lamiids</taxon>
        <taxon>Boraginales</taxon>
        <taxon>Boraginaceae</taxon>
        <taxon>Boraginoideae</taxon>
        <taxon>Lithospermeae</taxon>
        <taxon>Lithospermum</taxon>
    </lineage>
</organism>
<dbReference type="Proteomes" id="UP001454036">
    <property type="component" value="Unassembled WGS sequence"/>
</dbReference>
<evidence type="ECO:0000313" key="1">
    <source>
        <dbReference type="EMBL" id="GAA0155563.1"/>
    </source>
</evidence>
<keyword evidence="2" id="KW-1185">Reference proteome</keyword>